<reference evidence="2 3" key="1">
    <citation type="journal article" date="2005" name="Nucleic Acids Res.">
        <title>Genomic blueprint of Hahella chejuensis, a marine microbe producing an algicidal agent.</title>
        <authorList>
            <person name="Jeong H."/>
            <person name="Yim J.H."/>
            <person name="Lee C."/>
            <person name="Choi S.-H."/>
            <person name="Park Y.K."/>
            <person name="Yoon S.H."/>
            <person name="Hur C.-G."/>
            <person name="Kang H.-Y."/>
            <person name="Kim D."/>
            <person name="Lee H.H."/>
            <person name="Park K.H."/>
            <person name="Park S.-H."/>
            <person name="Park H.-S."/>
            <person name="Lee H.K."/>
            <person name="Oh T.K."/>
            <person name="Kim J.F."/>
        </authorList>
    </citation>
    <scope>NUCLEOTIDE SEQUENCE [LARGE SCALE GENOMIC DNA]</scope>
    <source>
        <strain evidence="2 3">KCTC 2396</strain>
    </source>
</reference>
<evidence type="ECO:0000259" key="1">
    <source>
        <dbReference type="Pfam" id="PF06114"/>
    </source>
</evidence>
<proteinExistence type="predicted"/>
<dbReference type="RefSeq" id="WP_011399986.1">
    <property type="nucleotide sequence ID" value="NC_007645.1"/>
</dbReference>
<sequence length="305" mass="34740">MSEEKRPLKEANRLTKLLDMGLSDSDRFPVDVKRVALELTPSFNPDPITEVQGGSIGKIDGVLARHETKNEWAIFYNTDVEHQGRQNFTLAHELGHYMVHRHNRASGRFECGENDMLGKDQTTVDIEAEANAFAAFLLMPAHDFRKQADNQPFCFDLMSHCADRYGVSLTAAVLRWLEFTKKRAIALLSEEGFMHWSKSSNKAYKSGRYFPTRKRCIEIPENSAAARECYDPNARNGLQHGPGIWFSDEEVIEHSIYSEEYGKTLTVLILSDTVVYTTKSEDNEEEALLTDTYSNFIKNGQLPYK</sequence>
<accession>Q2S8U4</accession>
<dbReference type="HOGENOM" id="CLU_914806_0_0_6"/>
<name>Q2S8U4_HAHCH</name>
<dbReference type="Gene3D" id="1.10.10.2910">
    <property type="match status" value="1"/>
</dbReference>
<dbReference type="Proteomes" id="UP000000238">
    <property type="component" value="Chromosome"/>
</dbReference>
<dbReference type="eggNOG" id="COG2856">
    <property type="taxonomic scope" value="Bacteria"/>
</dbReference>
<dbReference type="STRING" id="349521.HCH_06282"/>
<gene>
    <name evidence="2" type="ordered locus">HCH_06282</name>
</gene>
<evidence type="ECO:0000313" key="3">
    <source>
        <dbReference type="Proteomes" id="UP000000238"/>
    </source>
</evidence>
<dbReference type="PANTHER" id="PTHR43236">
    <property type="entry name" value="ANTITOXIN HIGA1"/>
    <property type="match status" value="1"/>
</dbReference>
<dbReference type="AlphaFoldDB" id="Q2S8U4"/>
<organism evidence="2 3">
    <name type="scientific">Hahella chejuensis (strain KCTC 2396)</name>
    <dbReference type="NCBI Taxonomy" id="349521"/>
    <lineage>
        <taxon>Bacteria</taxon>
        <taxon>Pseudomonadati</taxon>
        <taxon>Pseudomonadota</taxon>
        <taxon>Gammaproteobacteria</taxon>
        <taxon>Oceanospirillales</taxon>
        <taxon>Hahellaceae</taxon>
        <taxon>Hahella</taxon>
    </lineage>
</organism>
<evidence type="ECO:0000313" key="2">
    <source>
        <dbReference type="EMBL" id="ABC32930.1"/>
    </source>
</evidence>
<dbReference type="EMBL" id="CP000155">
    <property type="protein sequence ID" value="ABC32930.1"/>
    <property type="molecule type" value="Genomic_DNA"/>
</dbReference>
<protein>
    <recommendedName>
        <fullName evidence="1">IrrE N-terminal-like domain-containing protein</fullName>
    </recommendedName>
</protein>
<dbReference type="KEGG" id="hch:HCH_06282"/>
<dbReference type="Pfam" id="PF06114">
    <property type="entry name" value="Peptidase_M78"/>
    <property type="match status" value="1"/>
</dbReference>
<dbReference type="OrthoDB" id="9794834at2"/>
<dbReference type="InterPro" id="IPR010359">
    <property type="entry name" value="IrrE_HExxH"/>
</dbReference>
<dbReference type="InterPro" id="IPR052345">
    <property type="entry name" value="Rad_response_metalloprotease"/>
</dbReference>
<dbReference type="PANTHER" id="PTHR43236:SF2">
    <property type="entry name" value="BLL0069 PROTEIN"/>
    <property type="match status" value="1"/>
</dbReference>
<feature type="domain" description="IrrE N-terminal-like" evidence="1">
    <location>
        <begin position="67"/>
        <end position="176"/>
    </location>
</feature>
<keyword evidence="3" id="KW-1185">Reference proteome</keyword>